<gene>
    <name evidence="1" type="ORF">S01H1_55468</name>
</gene>
<dbReference type="InterPro" id="IPR036116">
    <property type="entry name" value="FN3_sf"/>
</dbReference>
<dbReference type="Gene3D" id="1.10.1330.10">
    <property type="entry name" value="Dockerin domain"/>
    <property type="match status" value="1"/>
</dbReference>
<dbReference type="EMBL" id="BARS01036058">
    <property type="protein sequence ID" value="GAG25516.1"/>
    <property type="molecule type" value="Genomic_DNA"/>
</dbReference>
<dbReference type="SUPFAM" id="SSF49265">
    <property type="entry name" value="Fibronectin type III"/>
    <property type="match status" value="1"/>
</dbReference>
<evidence type="ECO:0008006" key="2">
    <source>
        <dbReference type="Google" id="ProtNLM"/>
    </source>
</evidence>
<feature type="non-terminal residue" evidence="1">
    <location>
        <position position="1"/>
    </location>
</feature>
<dbReference type="GO" id="GO:0000272">
    <property type="term" value="P:polysaccharide catabolic process"/>
    <property type="evidence" value="ECO:0007669"/>
    <property type="project" value="InterPro"/>
</dbReference>
<organism evidence="1">
    <name type="scientific">marine sediment metagenome</name>
    <dbReference type="NCBI Taxonomy" id="412755"/>
    <lineage>
        <taxon>unclassified sequences</taxon>
        <taxon>metagenomes</taxon>
        <taxon>ecological metagenomes</taxon>
    </lineage>
</organism>
<dbReference type="Gene3D" id="2.60.40.10">
    <property type="entry name" value="Immunoglobulins"/>
    <property type="match status" value="1"/>
</dbReference>
<dbReference type="AlphaFoldDB" id="X0XKN7"/>
<reference evidence="1" key="1">
    <citation type="journal article" date="2014" name="Front. Microbiol.">
        <title>High frequency of phylogenetically diverse reductive dehalogenase-homologous genes in deep subseafloor sedimentary metagenomes.</title>
        <authorList>
            <person name="Kawai M."/>
            <person name="Futagami T."/>
            <person name="Toyoda A."/>
            <person name="Takaki Y."/>
            <person name="Nishi S."/>
            <person name="Hori S."/>
            <person name="Arai W."/>
            <person name="Tsubouchi T."/>
            <person name="Morono Y."/>
            <person name="Uchiyama I."/>
            <person name="Ito T."/>
            <person name="Fujiyama A."/>
            <person name="Inagaki F."/>
            <person name="Takami H."/>
        </authorList>
    </citation>
    <scope>NUCLEOTIDE SEQUENCE</scope>
    <source>
        <strain evidence="1">Expedition CK06-06</strain>
    </source>
</reference>
<protein>
    <recommendedName>
        <fullName evidence="2">Fibronectin type-III domain-containing protein</fullName>
    </recommendedName>
</protein>
<accession>X0XKN7</accession>
<feature type="non-terminal residue" evidence="1">
    <location>
        <position position="258"/>
    </location>
</feature>
<evidence type="ECO:0000313" key="1">
    <source>
        <dbReference type="EMBL" id="GAG25516.1"/>
    </source>
</evidence>
<dbReference type="InterPro" id="IPR013783">
    <property type="entry name" value="Ig-like_fold"/>
</dbReference>
<sequence>DGIINFKDFAIFALNWLSEGCSGANDWCQGADFTFDTYVNFEDLDIFVGCWLFKDTEAPIPNPSEWEIEPYSTSMTPPYLISMTAKTAVDVWGWDVEYYFQRTDANGNPDGRFRDWDPNSEWPDDNDDFGLEPNTLDPNTTYGYRVKAHDELGNETGWSVILYAKSSEPRAAEPPIWETEPYATSPNSIEMVATTSDSNGIEYEWYNFWNITLDVYSDWQEDDPTWTNTGLDPNTTYSYSVQAIDENGKTTDWSDPYS</sequence>
<name>X0XKN7_9ZZZZ</name>
<dbReference type="InterPro" id="IPR036439">
    <property type="entry name" value="Dockerin_dom_sf"/>
</dbReference>
<proteinExistence type="predicted"/>
<comment type="caution">
    <text evidence="1">The sequence shown here is derived from an EMBL/GenBank/DDBJ whole genome shotgun (WGS) entry which is preliminary data.</text>
</comment>